<proteinExistence type="predicted"/>
<keyword evidence="4" id="KW-1185">Reference proteome</keyword>
<evidence type="ECO:0000313" key="4">
    <source>
        <dbReference type="Proteomes" id="UP000235672"/>
    </source>
</evidence>
<keyword evidence="2" id="KW-1133">Transmembrane helix</keyword>
<keyword evidence="2" id="KW-0472">Membrane</keyword>
<reference evidence="3 4" key="1">
    <citation type="submission" date="2016-05" db="EMBL/GenBank/DDBJ databases">
        <title>A degradative enzymes factory behind the ericoid mycorrhizal symbiosis.</title>
        <authorList>
            <consortium name="DOE Joint Genome Institute"/>
            <person name="Martino E."/>
            <person name="Morin E."/>
            <person name="Grelet G."/>
            <person name="Kuo A."/>
            <person name="Kohler A."/>
            <person name="Daghino S."/>
            <person name="Barry K."/>
            <person name="Choi C."/>
            <person name="Cichocki N."/>
            <person name="Clum A."/>
            <person name="Copeland A."/>
            <person name="Hainaut M."/>
            <person name="Haridas S."/>
            <person name="Labutti K."/>
            <person name="Lindquist E."/>
            <person name="Lipzen A."/>
            <person name="Khouja H.-R."/>
            <person name="Murat C."/>
            <person name="Ohm R."/>
            <person name="Olson A."/>
            <person name="Spatafora J."/>
            <person name="Veneault-Fourrey C."/>
            <person name="Henrissat B."/>
            <person name="Grigoriev I."/>
            <person name="Martin F."/>
            <person name="Perotto S."/>
        </authorList>
    </citation>
    <scope>NUCLEOTIDE SEQUENCE [LARGE SCALE GENOMIC DNA]</scope>
    <source>
        <strain evidence="3 4">UAMH 7357</strain>
    </source>
</reference>
<keyword evidence="2" id="KW-0812">Transmembrane</keyword>
<dbReference type="Proteomes" id="UP000235672">
    <property type="component" value="Unassembled WGS sequence"/>
</dbReference>
<gene>
    <name evidence="3" type="ORF">NA56DRAFT_711889</name>
</gene>
<evidence type="ECO:0000256" key="2">
    <source>
        <dbReference type="SAM" id="Phobius"/>
    </source>
</evidence>
<accession>A0A2J6PHQ3</accession>
<feature type="compositionally biased region" description="Polar residues" evidence="1">
    <location>
        <begin position="90"/>
        <end position="106"/>
    </location>
</feature>
<dbReference type="EMBL" id="KZ613530">
    <property type="protein sequence ID" value="PMD13499.1"/>
    <property type="molecule type" value="Genomic_DNA"/>
</dbReference>
<feature type="region of interest" description="Disordered" evidence="1">
    <location>
        <begin position="69"/>
        <end position="106"/>
    </location>
</feature>
<organism evidence="3 4">
    <name type="scientific">Hyaloscypha hepaticicola</name>
    <dbReference type="NCBI Taxonomy" id="2082293"/>
    <lineage>
        <taxon>Eukaryota</taxon>
        <taxon>Fungi</taxon>
        <taxon>Dikarya</taxon>
        <taxon>Ascomycota</taxon>
        <taxon>Pezizomycotina</taxon>
        <taxon>Leotiomycetes</taxon>
        <taxon>Helotiales</taxon>
        <taxon>Hyaloscyphaceae</taxon>
        <taxon>Hyaloscypha</taxon>
    </lineage>
</organism>
<name>A0A2J6PHQ3_9HELO</name>
<protein>
    <submittedName>
        <fullName evidence="3">Uncharacterized protein</fullName>
    </submittedName>
</protein>
<sequence>MEHSIPTFPPPAYHLLESQPLLDSHPRTSTTYEQLLLHIPQPQPQNLSLPEVRESKWARRSLSPSSHPYIYHSAPHAPSSPCFPQESDWARNSSDSRNSTAPGNYTESLRNFKRESKRKLILFAVAVLVLFATLLAVVGATTHFRAQSSGCTAQYSEVNDNWVCV</sequence>
<evidence type="ECO:0000313" key="3">
    <source>
        <dbReference type="EMBL" id="PMD13499.1"/>
    </source>
</evidence>
<feature type="transmembrane region" description="Helical" evidence="2">
    <location>
        <begin position="120"/>
        <end position="140"/>
    </location>
</feature>
<dbReference type="AlphaFoldDB" id="A0A2J6PHQ3"/>
<evidence type="ECO:0000256" key="1">
    <source>
        <dbReference type="SAM" id="MobiDB-lite"/>
    </source>
</evidence>